<evidence type="ECO:0000256" key="3">
    <source>
        <dbReference type="ARBA" id="ARBA00022946"/>
    </source>
</evidence>
<dbReference type="EMBL" id="JBHFQA010000022">
    <property type="protein sequence ID" value="KAL2079701.1"/>
    <property type="molecule type" value="Genomic_DNA"/>
</dbReference>
<proteinExistence type="inferred from homology"/>
<evidence type="ECO:0000256" key="5">
    <source>
        <dbReference type="ARBA" id="ARBA00023128"/>
    </source>
</evidence>
<accession>A0ABD1J0N9</accession>
<dbReference type="GO" id="GO:0005739">
    <property type="term" value="C:mitochondrion"/>
    <property type="evidence" value="ECO:0007669"/>
    <property type="project" value="UniProtKB-SubCell"/>
</dbReference>
<dbReference type="Pfam" id="PF18699">
    <property type="entry name" value="MRPL52"/>
    <property type="match status" value="1"/>
</dbReference>
<comment type="subcellular location">
    <subcellularLocation>
        <location evidence="1">Mitochondrion</location>
    </subcellularLocation>
</comment>
<evidence type="ECO:0000313" key="10">
    <source>
        <dbReference type="Proteomes" id="UP001591681"/>
    </source>
</evidence>
<evidence type="ECO:0000256" key="1">
    <source>
        <dbReference type="ARBA" id="ARBA00004173"/>
    </source>
</evidence>
<evidence type="ECO:0000256" key="4">
    <source>
        <dbReference type="ARBA" id="ARBA00022980"/>
    </source>
</evidence>
<dbReference type="Proteomes" id="UP001591681">
    <property type="component" value="Unassembled WGS sequence"/>
</dbReference>
<evidence type="ECO:0000256" key="6">
    <source>
        <dbReference type="ARBA" id="ARBA00023274"/>
    </source>
</evidence>
<dbReference type="PANTHER" id="PTHR34090:SF1">
    <property type="entry name" value="LARGE RIBOSOMAL SUBUNIT PROTEIN ML52"/>
    <property type="match status" value="1"/>
</dbReference>
<dbReference type="GO" id="GO:1990904">
    <property type="term" value="C:ribonucleoprotein complex"/>
    <property type="evidence" value="ECO:0007669"/>
    <property type="project" value="UniProtKB-KW"/>
</dbReference>
<dbReference type="InterPro" id="IPR034596">
    <property type="entry name" value="Ribosomal_mL52"/>
</dbReference>
<protein>
    <recommendedName>
        <fullName evidence="7">Large ribosomal subunit protein mL52</fullName>
    </recommendedName>
    <alternativeName>
        <fullName evidence="8">39S ribosomal protein L52, mitochondrial</fullName>
    </alternativeName>
</protein>
<evidence type="ECO:0000256" key="7">
    <source>
        <dbReference type="ARBA" id="ARBA00035181"/>
    </source>
</evidence>
<evidence type="ECO:0000256" key="2">
    <source>
        <dbReference type="ARBA" id="ARBA00007232"/>
    </source>
</evidence>
<keyword evidence="3" id="KW-0809">Transit peptide</keyword>
<comment type="similarity">
    <text evidence="2">Belongs to the mitochondrion-specific ribosomal protein mL52 family.</text>
</comment>
<dbReference type="AlphaFoldDB" id="A0ABD1J0N9"/>
<keyword evidence="4" id="KW-0689">Ribosomal protein</keyword>
<reference evidence="9 10" key="1">
    <citation type="submission" date="2024-09" db="EMBL/GenBank/DDBJ databases">
        <title>A chromosome-level genome assembly of Gray's grenadier anchovy, Coilia grayii.</title>
        <authorList>
            <person name="Fu Z."/>
        </authorList>
    </citation>
    <scope>NUCLEOTIDE SEQUENCE [LARGE SCALE GENOMIC DNA]</scope>
    <source>
        <strain evidence="9">G4</strain>
        <tissue evidence="9">Muscle</tissue>
    </source>
</reference>
<evidence type="ECO:0000313" key="9">
    <source>
        <dbReference type="EMBL" id="KAL2079701.1"/>
    </source>
</evidence>
<name>A0ABD1J0N9_9TELE</name>
<gene>
    <name evidence="9" type="ORF">ACEWY4_025445</name>
</gene>
<keyword evidence="5" id="KW-0496">Mitochondrion</keyword>
<evidence type="ECO:0000256" key="8">
    <source>
        <dbReference type="ARBA" id="ARBA00035425"/>
    </source>
</evidence>
<comment type="caution">
    <text evidence="9">The sequence shown here is derived from an EMBL/GenBank/DDBJ whole genome shotgun (WGS) entry which is preliminary data.</text>
</comment>
<dbReference type="PANTHER" id="PTHR34090">
    <property type="entry name" value="39S RIBOSOMAL PROTEIN L52, MITOCHONDRIAL"/>
    <property type="match status" value="1"/>
</dbReference>
<organism evidence="9 10">
    <name type="scientific">Coilia grayii</name>
    <name type="common">Gray's grenadier anchovy</name>
    <dbReference type="NCBI Taxonomy" id="363190"/>
    <lineage>
        <taxon>Eukaryota</taxon>
        <taxon>Metazoa</taxon>
        <taxon>Chordata</taxon>
        <taxon>Craniata</taxon>
        <taxon>Vertebrata</taxon>
        <taxon>Euteleostomi</taxon>
        <taxon>Actinopterygii</taxon>
        <taxon>Neopterygii</taxon>
        <taxon>Teleostei</taxon>
        <taxon>Clupei</taxon>
        <taxon>Clupeiformes</taxon>
        <taxon>Clupeoidei</taxon>
        <taxon>Engraulidae</taxon>
        <taxon>Coilinae</taxon>
        <taxon>Coilia</taxon>
    </lineage>
</organism>
<keyword evidence="6" id="KW-0687">Ribonucleoprotein</keyword>
<sequence>MAAPLRSLCSAALKHHCRPFSSTSWSQAGQIWRQSYGLPAKGSEYGPLTDLPDWSFADGRAGPPLKGQVRRQQERVAFARRVVSLSSEVDKGMQQWREKKEAEVQAEIHRKSLLLKPKGNYKLKKK</sequence>
<keyword evidence="10" id="KW-1185">Reference proteome</keyword>
<dbReference type="GO" id="GO:0005840">
    <property type="term" value="C:ribosome"/>
    <property type="evidence" value="ECO:0007669"/>
    <property type="project" value="UniProtKB-KW"/>
</dbReference>